<dbReference type="OrthoDB" id="5142818at2759"/>
<evidence type="ECO:0000313" key="2">
    <source>
        <dbReference type="EMBL" id="TQV94866.1"/>
    </source>
</evidence>
<dbReference type="AlphaFoldDB" id="A0A545UZI2"/>
<dbReference type="EMBL" id="SPUK01000009">
    <property type="protein sequence ID" value="TQV94866.1"/>
    <property type="molecule type" value="Genomic_DNA"/>
</dbReference>
<gene>
    <name evidence="2" type="ORF">IF1G_06877</name>
</gene>
<evidence type="ECO:0000313" key="3">
    <source>
        <dbReference type="Proteomes" id="UP000315783"/>
    </source>
</evidence>
<name>A0A545UZI2_9HYPO</name>
<sequence length="321" mass="36733">MARRPARNLVIPSKALITWTRFYLPRNQEWPVWAGHEDIYSGPLLDLGIRSLRLRRMVDDPEQAAYIIEWNKPEVFGHFLASSACVVFLNDLPEFKDAAASVTEAGSYLHLLTLEDATVASGTPSLAKSRLLLCQHSTEAATRELDGLVTLTAFSVPGQFNVTESVYWELVNTLVLEFGEFMPLDWPRVRHRHDLQMKFSAIWLCVLEEDGCVTEKFGAPSSQQQAQPKLQQQEEQQQPQRSETGRAIFCHFFRWTECYDEPHEVEAIAAEDAEAKETWEQAAARLMPPATAWVQERWDIRDVPLFEPPELQEGPEWEEAH</sequence>
<dbReference type="STRING" id="43265.A0A545UZI2"/>
<protein>
    <submittedName>
        <fullName evidence="2">Uncharacterized protein</fullName>
    </submittedName>
</protein>
<dbReference type="Proteomes" id="UP000315783">
    <property type="component" value="Unassembled WGS sequence"/>
</dbReference>
<keyword evidence="3" id="KW-1185">Reference proteome</keyword>
<proteinExistence type="predicted"/>
<evidence type="ECO:0000256" key="1">
    <source>
        <dbReference type="SAM" id="MobiDB-lite"/>
    </source>
</evidence>
<accession>A0A545UZI2</accession>
<organism evidence="2 3">
    <name type="scientific">Cordyceps javanica</name>
    <dbReference type="NCBI Taxonomy" id="43265"/>
    <lineage>
        <taxon>Eukaryota</taxon>
        <taxon>Fungi</taxon>
        <taxon>Dikarya</taxon>
        <taxon>Ascomycota</taxon>
        <taxon>Pezizomycotina</taxon>
        <taxon>Sordariomycetes</taxon>
        <taxon>Hypocreomycetidae</taxon>
        <taxon>Hypocreales</taxon>
        <taxon>Cordycipitaceae</taxon>
        <taxon>Cordyceps</taxon>
    </lineage>
</organism>
<feature type="region of interest" description="Disordered" evidence="1">
    <location>
        <begin position="218"/>
        <end position="243"/>
    </location>
</feature>
<comment type="caution">
    <text evidence="2">The sequence shown here is derived from an EMBL/GenBank/DDBJ whole genome shotgun (WGS) entry which is preliminary data.</text>
</comment>
<reference evidence="2 3" key="1">
    <citation type="journal article" date="2019" name="Appl. Microbiol. Biotechnol.">
        <title>Genome sequence of Isaria javanica and comparative genome analysis insights into family S53 peptidase evolution in fungal entomopathogens.</title>
        <authorList>
            <person name="Lin R."/>
            <person name="Zhang X."/>
            <person name="Xin B."/>
            <person name="Zou M."/>
            <person name="Gao Y."/>
            <person name="Qin F."/>
            <person name="Hu Q."/>
            <person name="Xie B."/>
            <person name="Cheng X."/>
        </authorList>
    </citation>
    <scope>NUCLEOTIDE SEQUENCE [LARGE SCALE GENOMIC DNA]</scope>
    <source>
        <strain evidence="2 3">IJ1G</strain>
    </source>
</reference>
<feature type="compositionally biased region" description="Low complexity" evidence="1">
    <location>
        <begin position="220"/>
        <end position="242"/>
    </location>
</feature>